<accession>A0A5D3YNG7</accession>
<dbReference type="OrthoDB" id="9809379at2"/>
<dbReference type="SUPFAM" id="SSF52540">
    <property type="entry name" value="P-loop containing nucleoside triphosphate hydrolases"/>
    <property type="match status" value="2"/>
</dbReference>
<dbReference type="InterPro" id="IPR003593">
    <property type="entry name" value="AAA+_ATPase"/>
</dbReference>
<evidence type="ECO:0000256" key="2">
    <source>
        <dbReference type="ARBA" id="ARBA00022840"/>
    </source>
</evidence>
<feature type="domain" description="AAA+ ATPase" evidence="4">
    <location>
        <begin position="231"/>
        <end position="368"/>
    </location>
</feature>
<dbReference type="EMBL" id="VNHY01000001">
    <property type="protein sequence ID" value="TYP94888.1"/>
    <property type="molecule type" value="Genomic_DNA"/>
</dbReference>
<sequence>MNQENVAKEFSLPVEFDNYIEGGIALPPKIVLEFKTQYQKVISIQRPNDKLSVIGRIIPAPAKYHDRSVVVLPEEWKEAYNFSSSSALCKLIEPSFAKKVQFKVLDEDESDSLPPLTERIKDKSVIFKGHYIRNGGNICKVLSIDNDRSQAIITEQTLLKFGNGPDAEQYYLDDENREESIEDITTGEKRELTFKNLHKVKGVDDTIQRLKNEVVYPFLDILNGEESNPDPMGGVLLYGPPGCGKTEIATSIAEDLGVYFDSIQIGDLASKWAHQFGKNLKARFDKAAKAKGGAIIFLDELDAFAGHRSEMNHAHDRENVNVLLQLLDPKNRPPNVLVFAATNYLSSLDTAVTRSGRFDTKIGIGPPDETGRAAILRTKLNKYSVDSSSITEGFVKDIARKTIGYVGSDLNTLVEKTKTYQKARARKQETNTSSLPMIKEDLLNALQAVTPLCETEMNIERPSVKKEDLPGSEGFVDQICAEAELMFHPERFRTDIEVKPNQAFLLYGPPGTGKTSIANAVANELNILFKVVNAGENKSQWIGETVKNINKLFENARLFRPILVFIDEIDSIAQTRNSAESSHASDSINTLLTQFGDSADNENIIFVAATNRKDMIDPALLRPGRFGTNIEVERPELPNIKKQLKQQLEEIPHQLTETQIDSLANLLYQQKRTQAEISDYINSIKRHLVFHTADGDKADQNLFKNILSPSPTES</sequence>
<dbReference type="CDD" id="cd19481">
    <property type="entry name" value="RecA-like_protease"/>
    <property type="match status" value="2"/>
</dbReference>
<keyword evidence="1 3" id="KW-0547">Nucleotide-binding</keyword>
<evidence type="ECO:0000313" key="5">
    <source>
        <dbReference type="EMBL" id="TYP94888.1"/>
    </source>
</evidence>
<proteinExistence type="inferred from homology"/>
<evidence type="ECO:0000256" key="3">
    <source>
        <dbReference type="RuleBase" id="RU003651"/>
    </source>
</evidence>
<evidence type="ECO:0000256" key="1">
    <source>
        <dbReference type="ARBA" id="ARBA00022741"/>
    </source>
</evidence>
<protein>
    <submittedName>
        <fullName evidence="5">AAA+-type ATPase, SpoVK/Ycf46/Vps4 family</fullName>
    </submittedName>
</protein>
<dbReference type="PROSITE" id="PS00674">
    <property type="entry name" value="AAA"/>
    <property type="match status" value="1"/>
</dbReference>
<dbReference type="InterPro" id="IPR003959">
    <property type="entry name" value="ATPase_AAA_core"/>
</dbReference>
<evidence type="ECO:0000259" key="4">
    <source>
        <dbReference type="SMART" id="SM00382"/>
    </source>
</evidence>
<dbReference type="AlphaFoldDB" id="A0A5D3YNG7"/>
<dbReference type="GO" id="GO:0005524">
    <property type="term" value="F:ATP binding"/>
    <property type="evidence" value="ECO:0007669"/>
    <property type="project" value="UniProtKB-KW"/>
</dbReference>
<dbReference type="Gene3D" id="3.40.50.300">
    <property type="entry name" value="P-loop containing nucleotide triphosphate hydrolases"/>
    <property type="match status" value="2"/>
</dbReference>
<dbReference type="RefSeq" id="WP_148897580.1">
    <property type="nucleotide sequence ID" value="NZ_VNHY01000001.1"/>
</dbReference>
<evidence type="ECO:0000313" key="6">
    <source>
        <dbReference type="Proteomes" id="UP000324595"/>
    </source>
</evidence>
<dbReference type="InterPro" id="IPR027417">
    <property type="entry name" value="P-loop_NTPase"/>
</dbReference>
<reference evidence="5 6" key="1">
    <citation type="submission" date="2019-07" db="EMBL/GenBank/DDBJ databases">
        <title>Genomic Encyclopedia of Archaeal and Bacterial Type Strains, Phase II (KMG-II): from individual species to whole genera.</title>
        <authorList>
            <person name="Goeker M."/>
        </authorList>
    </citation>
    <scope>NUCLEOTIDE SEQUENCE [LARGE SCALE GENOMIC DNA]</scope>
    <source>
        <strain evidence="5 6">DSM 21935</strain>
    </source>
</reference>
<dbReference type="Proteomes" id="UP000324595">
    <property type="component" value="Unassembled WGS sequence"/>
</dbReference>
<comment type="caution">
    <text evidence="5">The sequence shown here is derived from an EMBL/GenBank/DDBJ whole genome shotgun (WGS) entry which is preliminary data.</text>
</comment>
<dbReference type="InterPro" id="IPR050168">
    <property type="entry name" value="AAA_ATPase_domain"/>
</dbReference>
<keyword evidence="2 3" id="KW-0067">ATP-binding</keyword>
<organism evidence="5 6">
    <name type="scientific">Fodinibius salinus</name>
    <dbReference type="NCBI Taxonomy" id="860790"/>
    <lineage>
        <taxon>Bacteria</taxon>
        <taxon>Pseudomonadati</taxon>
        <taxon>Balneolota</taxon>
        <taxon>Balneolia</taxon>
        <taxon>Balneolales</taxon>
        <taxon>Balneolaceae</taxon>
        <taxon>Fodinibius</taxon>
    </lineage>
</organism>
<dbReference type="Pfam" id="PF00004">
    <property type="entry name" value="AAA"/>
    <property type="match status" value="2"/>
</dbReference>
<gene>
    <name evidence="5" type="ORF">LX73_0181</name>
</gene>
<keyword evidence="6" id="KW-1185">Reference proteome</keyword>
<dbReference type="GO" id="GO:0016887">
    <property type="term" value="F:ATP hydrolysis activity"/>
    <property type="evidence" value="ECO:0007669"/>
    <property type="project" value="InterPro"/>
</dbReference>
<dbReference type="SMART" id="SM00382">
    <property type="entry name" value="AAA"/>
    <property type="match status" value="2"/>
</dbReference>
<feature type="domain" description="AAA+ ATPase" evidence="4">
    <location>
        <begin position="500"/>
        <end position="636"/>
    </location>
</feature>
<dbReference type="PANTHER" id="PTHR23077:SF171">
    <property type="entry name" value="NUCLEAR VALOSIN-CONTAINING PROTEIN-LIKE"/>
    <property type="match status" value="1"/>
</dbReference>
<dbReference type="PANTHER" id="PTHR23077">
    <property type="entry name" value="AAA-FAMILY ATPASE"/>
    <property type="match status" value="1"/>
</dbReference>
<comment type="similarity">
    <text evidence="3">Belongs to the AAA ATPase family.</text>
</comment>
<dbReference type="Gene3D" id="1.10.8.60">
    <property type="match status" value="2"/>
</dbReference>
<name>A0A5D3YNG7_9BACT</name>
<dbReference type="InterPro" id="IPR003960">
    <property type="entry name" value="ATPase_AAA_CS"/>
</dbReference>